<reference evidence="2" key="1">
    <citation type="submission" date="2021-06" db="EMBL/GenBank/DDBJ databases">
        <authorList>
            <person name="Kallberg Y."/>
            <person name="Tangrot J."/>
            <person name="Rosling A."/>
        </authorList>
    </citation>
    <scope>NUCLEOTIDE SEQUENCE</scope>
    <source>
        <strain evidence="2">IN212</strain>
    </source>
</reference>
<dbReference type="EMBL" id="CAJVPZ010002129">
    <property type="protein sequence ID" value="CAG8506815.1"/>
    <property type="molecule type" value="Genomic_DNA"/>
</dbReference>
<evidence type="ECO:0000313" key="2">
    <source>
        <dbReference type="EMBL" id="CAG8506815.1"/>
    </source>
</evidence>
<evidence type="ECO:0000256" key="1">
    <source>
        <dbReference type="SAM" id="MobiDB-lite"/>
    </source>
</evidence>
<gene>
    <name evidence="2" type="ORF">RFULGI_LOCUS2704</name>
</gene>
<comment type="caution">
    <text evidence="2">The sequence shown here is derived from an EMBL/GenBank/DDBJ whole genome shotgun (WGS) entry which is preliminary data.</text>
</comment>
<keyword evidence="3" id="KW-1185">Reference proteome</keyword>
<sequence length="87" mass="9842">MGKKKHLPKAKAVKWVLKYLRTTNSKDKSEIENKLFKSRRSRSVSKRKGRLDSRSSSRSVSSRNTSRSSSSSSSSSEDVPKVLIDKQ</sequence>
<evidence type="ECO:0000313" key="3">
    <source>
        <dbReference type="Proteomes" id="UP000789396"/>
    </source>
</evidence>
<name>A0A9N8ZTR3_9GLOM</name>
<protein>
    <submittedName>
        <fullName evidence="2">494_t:CDS:1</fullName>
    </submittedName>
</protein>
<feature type="compositionally biased region" description="Basic and acidic residues" evidence="1">
    <location>
        <begin position="78"/>
        <end position="87"/>
    </location>
</feature>
<feature type="region of interest" description="Disordered" evidence="1">
    <location>
        <begin position="28"/>
        <end position="87"/>
    </location>
</feature>
<dbReference type="AlphaFoldDB" id="A0A9N8ZTR3"/>
<dbReference type="Proteomes" id="UP000789396">
    <property type="component" value="Unassembled WGS sequence"/>
</dbReference>
<feature type="compositionally biased region" description="Basic residues" evidence="1">
    <location>
        <begin position="36"/>
        <end position="49"/>
    </location>
</feature>
<proteinExistence type="predicted"/>
<feature type="non-terminal residue" evidence="2">
    <location>
        <position position="87"/>
    </location>
</feature>
<organism evidence="2 3">
    <name type="scientific">Racocetra fulgida</name>
    <dbReference type="NCBI Taxonomy" id="60492"/>
    <lineage>
        <taxon>Eukaryota</taxon>
        <taxon>Fungi</taxon>
        <taxon>Fungi incertae sedis</taxon>
        <taxon>Mucoromycota</taxon>
        <taxon>Glomeromycotina</taxon>
        <taxon>Glomeromycetes</taxon>
        <taxon>Diversisporales</taxon>
        <taxon>Gigasporaceae</taxon>
        <taxon>Racocetra</taxon>
    </lineage>
</organism>
<feature type="compositionally biased region" description="Low complexity" evidence="1">
    <location>
        <begin position="56"/>
        <end position="76"/>
    </location>
</feature>
<accession>A0A9N8ZTR3</accession>